<protein>
    <recommendedName>
        <fullName evidence="1">DUF7482 domain-containing protein</fullName>
    </recommendedName>
</protein>
<accession>A0ABW7GZB1</accession>
<keyword evidence="3" id="KW-1185">Reference proteome</keyword>
<proteinExistence type="predicted"/>
<evidence type="ECO:0000313" key="3">
    <source>
        <dbReference type="Proteomes" id="UP001606303"/>
    </source>
</evidence>
<dbReference type="EMBL" id="JBIGIB010000003">
    <property type="protein sequence ID" value="MFG6467317.1"/>
    <property type="molecule type" value="Genomic_DNA"/>
</dbReference>
<gene>
    <name evidence="2" type="ORF">ACG01O_11910</name>
</gene>
<dbReference type="Proteomes" id="UP001606303">
    <property type="component" value="Unassembled WGS sequence"/>
</dbReference>
<organism evidence="2 3">
    <name type="scientific">Pelomonas baiyunensis</name>
    <dbReference type="NCBI Taxonomy" id="3299026"/>
    <lineage>
        <taxon>Bacteria</taxon>
        <taxon>Pseudomonadati</taxon>
        <taxon>Pseudomonadota</taxon>
        <taxon>Betaproteobacteria</taxon>
        <taxon>Burkholderiales</taxon>
        <taxon>Sphaerotilaceae</taxon>
        <taxon>Roseateles</taxon>
    </lineage>
</organism>
<reference evidence="2 3" key="1">
    <citation type="submission" date="2024-08" db="EMBL/GenBank/DDBJ databases">
        <authorList>
            <person name="Lu H."/>
        </authorList>
    </citation>
    <scope>NUCLEOTIDE SEQUENCE [LARGE SCALE GENOMIC DNA]</scope>
    <source>
        <strain evidence="2 3">BYS87W</strain>
    </source>
</reference>
<comment type="caution">
    <text evidence="2">The sequence shown here is derived from an EMBL/GenBank/DDBJ whole genome shotgun (WGS) entry which is preliminary data.</text>
</comment>
<dbReference type="Pfam" id="PF24298">
    <property type="entry name" value="DUF7482"/>
    <property type="match status" value="1"/>
</dbReference>
<dbReference type="RefSeq" id="WP_394384788.1">
    <property type="nucleotide sequence ID" value="NZ_JBIGIB010000003.1"/>
</dbReference>
<sequence length="176" mass="18384">MVHLHCAPRSALAALSLTWTVLLGGCAAPGRDEVVLPKQLAWVEGHRVEYVTTDISDAAMAALAGVNHVPRLADALGAGRASITERVYKFADAAQISVFASGPNAVGAATPDPNYSPLWRLALVRWRPGATPQELRSEEAVLAAEARGDVAVEVTAIVVNCPITRGASGSALRGVR</sequence>
<dbReference type="InterPro" id="IPR055905">
    <property type="entry name" value="DUF7482"/>
</dbReference>
<feature type="domain" description="DUF7482" evidence="1">
    <location>
        <begin position="44"/>
        <end position="165"/>
    </location>
</feature>
<name>A0ABW7GZB1_9BURK</name>
<evidence type="ECO:0000313" key="2">
    <source>
        <dbReference type="EMBL" id="MFG6467317.1"/>
    </source>
</evidence>
<evidence type="ECO:0000259" key="1">
    <source>
        <dbReference type="Pfam" id="PF24298"/>
    </source>
</evidence>